<dbReference type="Gene3D" id="3.30.420.10">
    <property type="entry name" value="Ribonuclease H-like superfamily/Ribonuclease H"/>
    <property type="match status" value="1"/>
</dbReference>
<dbReference type="InterPro" id="IPR012337">
    <property type="entry name" value="RNaseH-like_sf"/>
</dbReference>
<dbReference type="Proteomes" id="UP000228484">
    <property type="component" value="Unassembled WGS sequence"/>
</dbReference>
<dbReference type="Pfam" id="PF08722">
    <property type="entry name" value="Tn7_TnsA-like_N"/>
    <property type="match status" value="1"/>
</dbReference>
<comment type="caution">
    <text evidence="2">The sequence shown here is derived from an EMBL/GenBank/DDBJ whole genome shotgun (WGS) entry which is preliminary data.</text>
</comment>
<dbReference type="GO" id="GO:0003676">
    <property type="term" value="F:nucleic acid binding"/>
    <property type="evidence" value="ECO:0007669"/>
    <property type="project" value="InterPro"/>
</dbReference>
<dbReference type="Pfam" id="PF09299">
    <property type="entry name" value="Mu-transpos_C"/>
    <property type="match status" value="1"/>
</dbReference>
<dbReference type="InterPro" id="IPR036397">
    <property type="entry name" value="RNaseH_sf"/>
</dbReference>
<evidence type="ECO:0000313" key="3">
    <source>
        <dbReference type="Proteomes" id="UP000228484"/>
    </source>
</evidence>
<proteinExistence type="predicted"/>
<evidence type="ECO:0000313" key="2">
    <source>
        <dbReference type="EMBL" id="PIE95581.1"/>
    </source>
</evidence>
<evidence type="ECO:0000259" key="1">
    <source>
        <dbReference type="PROSITE" id="PS50994"/>
    </source>
</evidence>
<dbReference type="AlphaFoldDB" id="A0A2G6QFQ6"/>
<reference evidence="2 3" key="1">
    <citation type="submission" date="2017-09" db="EMBL/GenBank/DDBJ databases">
        <title>Biocontrol bacteria screening and application from spent mushroom substrate.</title>
        <authorList>
            <person name="Sun X."/>
        </authorList>
    </citation>
    <scope>NUCLEOTIDE SEQUENCE [LARGE SCALE GENOMIC DNA]</scope>
    <source>
        <strain evidence="2 3">100374</strain>
    </source>
</reference>
<keyword evidence="3" id="KW-1185">Reference proteome</keyword>
<dbReference type="InterPro" id="IPR001584">
    <property type="entry name" value="Integrase_cat-core"/>
</dbReference>
<protein>
    <recommendedName>
        <fullName evidence="1">Integrase catalytic domain-containing protein</fullName>
    </recommendedName>
</protein>
<feature type="domain" description="Integrase catalytic" evidence="1">
    <location>
        <begin position="506"/>
        <end position="698"/>
    </location>
</feature>
<dbReference type="RefSeq" id="WP_099684110.1">
    <property type="nucleotide sequence ID" value="NZ_NWUW01000005.1"/>
</dbReference>
<dbReference type="SUPFAM" id="SSF53098">
    <property type="entry name" value="Ribonuclease H-like"/>
    <property type="match status" value="1"/>
</dbReference>
<dbReference type="InterPro" id="IPR015378">
    <property type="entry name" value="Transposase-like_Mu_C"/>
</dbReference>
<dbReference type="EMBL" id="NWUW01000005">
    <property type="protein sequence ID" value="PIE95581.1"/>
    <property type="molecule type" value="Genomic_DNA"/>
</dbReference>
<gene>
    <name evidence="2" type="ORF">CO726_09775</name>
</gene>
<sequence>MMDEEQLIEWFKANSISSQAQELINEIRLSEPFRKVQGGRGNVSGSYPSRKMGFTVQFESHTVELPAIYEMEYDPSVLEYYDQPNQIYMEYKSKSGRKISHNYTPDFFVIKEQQVGWEEWKTEEELIKLSTKSPNRYVKDECNKWRCPPGESYAARFGLSFNVRSSKEINWVFQRNIKLIEEYLKNSYIGLISKEKIQVAKEQVKQNFGITFKELLENNTLFNSEHLHILIAEGILYVNLRQVNLIEQEKVHIFIDESMSRIYNEMFTEDQVKTKHTNSRSLGLTEGDKFWWDNRLYRIDNFGGFTISAVDEENRMVNITVENMRKLLEKKIVKLANIEELIIDNKLIECKRSILECASIADVEEAYKRYRIIMGEIDHDYSAKTIQRWEKAFEEGKKIYGNGFLGLISNKKNRGNRNKKIDLRVDELLEELITNYYLSYKQVNMRSVYNLLEDECRKLGLSCPSYVTFTKRIGKLPSITKENERKGKRSAYQVKHWYLEQHTPRHGDVPFEIAHIDHTELDIELVLANSNNKYTLRPYLTLLIDAYSRTILAHYLTFDFPSFRSNMMILRECVRKHNQLPRTLVVDGGKEFHSKYFDLLCAQFEITKKNRPPAQARFGSIIERLFGTTNTKFIHNLQGNTQLTKEVRRVTKSVNPKEHAIWTLPTLEKMFHKWIDYYQSQLHSSLNMTPQEQFEHGMSIGGSRKLNFIDYDESFILATLPSTPRGKGLVQVGRGIVFNNIWYWNDELRSCEREKIELKYDPFNVGILYAYVNNKWIKCISEYYYLLNGKTHKELQVITEEIRCKYKNKKSITVRDIASFMNNIEEHEKIIKQSMKDKENLRVEQIITSQTQQCRTDMTVQNEIDLGNIPNFEVYEK</sequence>
<dbReference type="PROSITE" id="PS50994">
    <property type="entry name" value="INTEGRASE"/>
    <property type="match status" value="1"/>
</dbReference>
<dbReference type="InterPro" id="IPR014833">
    <property type="entry name" value="TnsA_N"/>
</dbReference>
<dbReference type="GO" id="GO:0015074">
    <property type="term" value="P:DNA integration"/>
    <property type="evidence" value="ECO:0007669"/>
    <property type="project" value="InterPro"/>
</dbReference>
<accession>A0A2G6QFQ6</accession>
<name>A0A2G6QFQ6_9BACI</name>
<organism evidence="2 3">
    <name type="scientific">Bacillus fungorum</name>
    <dbReference type="NCBI Taxonomy" id="2039284"/>
    <lineage>
        <taxon>Bacteria</taxon>
        <taxon>Bacillati</taxon>
        <taxon>Bacillota</taxon>
        <taxon>Bacilli</taxon>
        <taxon>Bacillales</taxon>
        <taxon>Bacillaceae</taxon>
        <taxon>Bacillus</taxon>
    </lineage>
</organism>